<evidence type="ECO:0000313" key="3">
    <source>
        <dbReference type="Proteomes" id="UP000093412"/>
    </source>
</evidence>
<gene>
    <name evidence="2" type="ORF">OERS_03970</name>
</gene>
<name>A0ABX2YFK8_9CELL</name>
<feature type="region of interest" description="Disordered" evidence="1">
    <location>
        <begin position="61"/>
        <end position="89"/>
    </location>
</feature>
<reference evidence="2 3" key="1">
    <citation type="submission" date="2016-06" db="EMBL/GenBank/DDBJ databases">
        <title>Genome sequence of Oerskovia enterophila DSM 43852.</title>
        <authorList>
            <person name="Poehlein A."/>
            <person name="Jag V."/>
            <person name="Bengelsdorf F.R."/>
            <person name="Daniel R."/>
            <person name="Duerre P."/>
        </authorList>
    </citation>
    <scope>NUCLEOTIDE SEQUENCE [LARGE SCALE GENOMIC DNA]</scope>
    <source>
        <strain evidence="2 3">DSM 43852</strain>
    </source>
</reference>
<proteinExistence type="predicted"/>
<protein>
    <submittedName>
        <fullName evidence="2">Uncharacterized protein</fullName>
    </submittedName>
</protein>
<evidence type="ECO:0000313" key="2">
    <source>
        <dbReference type="EMBL" id="OCI32805.1"/>
    </source>
</evidence>
<comment type="caution">
    <text evidence="2">The sequence shown here is derived from an EMBL/GenBank/DDBJ whole genome shotgun (WGS) entry which is preliminary data.</text>
</comment>
<organism evidence="2 3">
    <name type="scientific">Oerskovia enterophila</name>
    <dbReference type="NCBI Taxonomy" id="43678"/>
    <lineage>
        <taxon>Bacteria</taxon>
        <taxon>Bacillati</taxon>
        <taxon>Actinomycetota</taxon>
        <taxon>Actinomycetes</taxon>
        <taxon>Micrococcales</taxon>
        <taxon>Cellulomonadaceae</taxon>
        <taxon>Oerskovia</taxon>
    </lineage>
</organism>
<dbReference type="RefSeq" id="WP_068623969.1">
    <property type="nucleotide sequence ID" value="NZ_MAQA01000003.1"/>
</dbReference>
<evidence type="ECO:0000256" key="1">
    <source>
        <dbReference type="SAM" id="MobiDB-lite"/>
    </source>
</evidence>
<sequence length="89" mass="9802">MTTRIFSYSAPVEVTVRVDIDDADLAEAHADDLAREALSRLMVRDDAVTILAPVDLPPAYETRRDSPCSHEDCPHHVLDGDDDCGNHEA</sequence>
<keyword evidence="3" id="KW-1185">Reference proteome</keyword>
<dbReference type="Proteomes" id="UP000093412">
    <property type="component" value="Unassembled WGS sequence"/>
</dbReference>
<accession>A0ABX2YFK8</accession>
<dbReference type="EMBL" id="MAQA01000003">
    <property type="protein sequence ID" value="OCI32805.1"/>
    <property type="molecule type" value="Genomic_DNA"/>
</dbReference>